<dbReference type="InterPro" id="IPR019378">
    <property type="entry name" value="GDP-Fuc_O-FucTrfase"/>
</dbReference>
<evidence type="ECO:0000256" key="13">
    <source>
        <dbReference type="ARBA" id="ARBA00030350"/>
    </source>
</evidence>
<evidence type="ECO:0000256" key="6">
    <source>
        <dbReference type="ARBA" id="ARBA00022692"/>
    </source>
</evidence>
<evidence type="ECO:0000256" key="2">
    <source>
        <dbReference type="ARBA" id="ARBA00004881"/>
    </source>
</evidence>
<dbReference type="PIRSF" id="PIRSF009360">
    <property type="entry name" value="UCP009360"/>
    <property type="match status" value="1"/>
</dbReference>
<evidence type="ECO:0000256" key="11">
    <source>
        <dbReference type="ARBA" id="ARBA00023253"/>
    </source>
</evidence>
<evidence type="ECO:0000256" key="4">
    <source>
        <dbReference type="ARBA" id="ARBA00022676"/>
    </source>
</evidence>
<keyword evidence="10" id="KW-0325">Glycoprotein</keyword>
<name>A0A7J0GHD6_9ERIC</name>
<evidence type="ECO:0000313" key="15">
    <source>
        <dbReference type="Proteomes" id="UP000585474"/>
    </source>
</evidence>
<gene>
    <name evidence="14" type="ORF">Acr_21g0008320</name>
</gene>
<protein>
    <recommendedName>
        <fullName evidence="13">O-fucosyltransferase family protein</fullName>
    </recommendedName>
</protein>
<dbReference type="GO" id="GO:0016757">
    <property type="term" value="F:glycosyltransferase activity"/>
    <property type="evidence" value="ECO:0007669"/>
    <property type="project" value="UniProtKB-KW"/>
</dbReference>
<evidence type="ECO:0000256" key="3">
    <source>
        <dbReference type="ARBA" id="ARBA00007737"/>
    </source>
</evidence>
<keyword evidence="5 14" id="KW-0808">Transferase</keyword>
<comment type="caution">
    <text evidence="14">The sequence shown here is derived from an EMBL/GenBank/DDBJ whole genome shotgun (WGS) entry which is preliminary data.</text>
</comment>
<dbReference type="Pfam" id="PF10250">
    <property type="entry name" value="O-FucT"/>
    <property type="match status" value="1"/>
</dbReference>
<keyword evidence="12" id="KW-0119">Carbohydrate metabolism</keyword>
<accession>A0A7J0GHD6</accession>
<keyword evidence="15" id="KW-1185">Reference proteome</keyword>
<keyword evidence="11" id="KW-0294">Fucose metabolism</keyword>
<comment type="subcellular location">
    <subcellularLocation>
        <location evidence="1">Membrane</location>
        <topology evidence="1">Single-pass type II membrane protein</topology>
    </subcellularLocation>
</comment>
<comment type="pathway">
    <text evidence="2">Glycan metabolism.</text>
</comment>
<reference evidence="14 15" key="1">
    <citation type="submission" date="2019-07" db="EMBL/GenBank/DDBJ databases">
        <title>De Novo Assembly of kiwifruit Actinidia rufa.</title>
        <authorList>
            <person name="Sugita-Konishi S."/>
            <person name="Sato K."/>
            <person name="Mori E."/>
            <person name="Abe Y."/>
            <person name="Kisaki G."/>
            <person name="Hamano K."/>
            <person name="Suezawa K."/>
            <person name="Otani M."/>
            <person name="Fukuda T."/>
            <person name="Manabe T."/>
            <person name="Gomi K."/>
            <person name="Tabuchi M."/>
            <person name="Akimitsu K."/>
            <person name="Kataoka I."/>
        </authorList>
    </citation>
    <scope>NUCLEOTIDE SEQUENCE [LARGE SCALE GENOMIC DNA]</scope>
    <source>
        <strain evidence="15">cv. Fuchu</strain>
    </source>
</reference>
<dbReference type="InterPro" id="IPR024709">
    <property type="entry name" value="FucosylTrfase_pln"/>
</dbReference>
<keyword evidence="6" id="KW-0812">Transmembrane</keyword>
<evidence type="ECO:0000313" key="14">
    <source>
        <dbReference type="EMBL" id="GFZ10233.1"/>
    </source>
</evidence>
<evidence type="ECO:0000256" key="5">
    <source>
        <dbReference type="ARBA" id="ARBA00022679"/>
    </source>
</evidence>
<dbReference type="CDD" id="cd11299">
    <property type="entry name" value="O-FucT_plant"/>
    <property type="match status" value="1"/>
</dbReference>
<comment type="similarity">
    <text evidence="3">Belongs to the glycosyltransferase GT106 family.</text>
</comment>
<organism evidence="14 15">
    <name type="scientific">Actinidia rufa</name>
    <dbReference type="NCBI Taxonomy" id="165716"/>
    <lineage>
        <taxon>Eukaryota</taxon>
        <taxon>Viridiplantae</taxon>
        <taxon>Streptophyta</taxon>
        <taxon>Embryophyta</taxon>
        <taxon>Tracheophyta</taxon>
        <taxon>Spermatophyta</taxon>
        <taxon>Magnoliopsida</taxon>
        <taxon>eudicotyledons</taxon>
        <taxon>Gunneridae</taxon>
        <taxon>Pentapetalae</taxon>
        <taxon>asterids</taxon>
        <taxon>Ericales</taxon>
        <taxon>Actinidiaceae</taxon>
        <taxon>Actinidia</taxon>
    </lineage>
</organism>
<keyword evidence="8" id="KW-1133">Transmembrane helix</keyword>
<dbReference type="OrthoDB" id="2012966at2759"/>
<keyword evidence="9" id="KW-0472">Membrane</keyword>
<evidence type="ECO:0000256" key="12">
    <source>
        <dbReference type="ARBA" id="ARBA00023277"/>
    </source>
</evidence>
<dbReference type="EMBL" id="BJWL01000021">
    <property type="protein sequence ID" value="GFZ10233.1"/>
    <property type="molecule type" value="Genomic_DNA"/>
</dbReference>
<sequence>MQRRRWRTLGLLRRLLTCAIGSIGLVAVLYAHQQEIGLGGEQSWMLEVVPPHLSRAPLPARKLDGASGISDSDKLWKQPQKRDYMPCVDPSSTYTTPRESRGYLLVQTNGGLNQMRAGICDMVAVARIINATLVIPELDRRSFWQDTRYHFSDSCFSFVSKICMVDANVFTCSNCSNFSDVFDDNHFISSLANDIKVIKKLPKELATSTRAVKHFRSWSGIEYYQDEIASMWEDYQVIRAAKSDSRLANNNLPPDIQKLRCRACYEALRFSPRIEAMGKWLVERMRSYGPYIALHLRYEKDMLAFSGCTHDLSPEEADELKIIRENTVYWKVKDIHSTEQRTKGYCPLTPKEVGIFLTALGFPSNTPIYIAAGEIYGGDSRMANLQSRYPLLMNKEKLASAEELESFINHASQMAALDYIVSVESDIFIPSFSGNMARAVEGHRHFLGHRKTISPDRQEN</sequence>
<dbReference type="GO" id="GO:0006004">
    <property type="term" value="P:fucose metabolic process"/>
    <property type="evidence" value="ECO:0007669"/>
    <property type="project" value="UniProtKB-KW"/>
</dbReference>
<dbReference type="GO" id="GO:0005737">
    <property type="term" value="C:cytoplasm"/>
    <property type="evidence" value="ECO:0007669"/>
    <property type="project" value="TreeGrafter"/>
</dbReference>
<dbReference type="AlphaFoldDB" id="A0A7J0GHD6"/>
<dbReference type="PANTHER" id="PTHR31741">
    <property type="entry name" value="OS02G0726500 PROTEIN-RELATED"/>
    <property type="match status" value="1"/>
</dbReference>
<evidence type="ECO:0000256" key="10">
    <source>
        <dbReference type="ARBA" id="ARBA00023180"/>
    </source>
</evidence>
<evidence type="ECO:0000256" key="9">
    <source>
        <dbReference type="ARBA" id="ARBA00023136"/>
    </source>
</evidence>
<evidence type="ECO:0000256" key="8">
    <source>
        <dbReference type="ARBA" id="ARBA00022989"/>
    </source>
</evidence>
<keyword evidence="7" id="KW-0735">Signal-anchor</keyword>
<dbReference type="GO" id="GO:0016020">
    <property type="term" value="C:membrane"/>
    <property type="evidence" value="ECO:0007669"/>
    <property type="project" value="UniProtKB-SubCell"/>
</dbReference>
<keyword evidence="4 14" id="KW-0328">Glycosyltransferase</keyword>
<proteinExistence type="inferred from homology"/>
<evidence type="ECO:0000256" key="7">
    <source>
        <dbReference type="ARBA" id="ARBA00022968"/>
    </source>
</evidence>
<evidence type="ECO:0000256" key="1">
    <source>
        <dbReference type="ARBA" id="ARBA00004606"/>
    </source>
</evidence>
<dbReference type="PANTHER" id="PTHR31741:SF1">
    <property type="entry name" value="O-FUCOSYLTRANSFERASE 7"/>
    <property type="match status" value="1"/>
</dbReference>
<dbReference type="Proteomes" id="UP000585474">
    <property type="component" value="Unassembled WGS sequence"/>
</dbReference>